<evidence type="ECO:0000256" key="1">
    <source>
        <dbReference type="ARBA" id="ARBA00022491"/>
    </source>
</evidence>
<evidence type="ECO:0000259" key="6">
    <source>
        <dbReference type="PROSITE" id="PS50977"/>
    </source>
</evidence>
<dbReference type="SUPFAM" id="SSF48498">
    <property type="entry name" value="Tetracyclin repressor-like, C-terminal domain"/>
    <property type="match status" value="1"/>
</dbReference>
<dbReference type="PRINTS" id="PR00400">
    <property type="entry name" value="TETREPRESSOR"/>
</dbReference>
<keyword evidence="2" id="KW-0805">Transcription regulation</keyword>
<dbReference type="SUPFAM" id="SSF46689">
    <property type="entry name" value="Homeodomain-like"/>
    <property type="match status" value="1"/>
</dbReference>
<name>A0A7W7G8J8_9ACTN</name>
<dbReference type="PANTHER" id="PTHR30055">
    <property type="entry name" value="HTH-TYPE TRANSCRIPTIONAL REGULATOR RUTR"/>
    <property type="match status" value="1"/>
</dbReference>
<evidence type="ECO:0000256" key="5">
    <source>
        <dbReference type="PROSITE-ProRule" id="PRU00335"/>
    </source>
</evidence>
<dbReference type="InterPro" id="IPR050109">
    <property type="entry name" value="HTH-type_TetR-like_transc_reg"/>
</dbReference>
<dbReference type="InterPro" id="IPR009057">
    <property type="entry name" value="Homeodomain-like_sf"/>
</dbReference>
<dbReference type="PROSITE" id="PS50977">
    <property type="entry name" value="HTH_TETR_2"/>
    <property type="match status" value="1"/>
</dbReference>
<dbReference type="RefSeq" id="WP_184878549.1">
    <property type="nucleotide sequence ID" value="NZ_BOOV01000030.1"/>
</dbReference>
<dbReference type="GO" id="GO:0000976">
    <property type="term" value="F:transcription cis-regulatory region binding"/>
    <property type="evidence" value="ECO:0007669"/>
    <property type="project" value="TreeGrafter"/>
</dbReference>
<keyword evidence="8" id="KW-1185">Reference proteome</keyword>
<dbReference type="GO" id="GO:0045892">
    <property type="term" value="P:negative regulation of DNA-templated transcription"/>
    <property type="evidence" value="ECO:0007669"/>
    <property type="project" value="InterPro"/>
</dbReference>
<dbReference type="AlphaFoldDB" id="A0A7W7G8J8"/>
<dbReference type="PRINTS" id="PR00455">
    <property type="entry name" value="HTHTETR"/>
</dbReference>
<dbReference type="EMBL" id="JACHND010000001">
    <property type="protein sequence ID" value="MBB4700387.1"/>
    <property type="molecule type" value="Genomic_DNA"/>
</dbReference>
<evidence type="ECO:0000313" key="7">
    <source>
        <dbReference type="EMBL" id="MBB4700387.1"/>
    </source>
</evidence>
<evidence type="ECO:0000313" key="8">
    <source>
        <dbReference type="Proteomes" id="UP000542210"/>
    </source>
</evidence>
<dbReference type="PANTHER" id="PTHR30055:SF151">
    <property type="entry name" value="TRANSCRIPTIONAL REGULATORY PROTEIN"/>
    <property type="match status" value="1"/>
</dbReference>
<feature type="DNA-binding region" description="H-T-H motif" evidence="5">
    <location>
        <begin position="28"/>
        <end position="47"/>
    </location>
</feature>
<keyword evidence="1" id="KW-0678">Repressor</keyword>
<feature type="domain" description="HTH tetR-type" evidence="6">
    <location>
        <begin position="5"/>
        <end position="65"/>
    </location>
</feature>
<evidence type="ECO:0000256" key="4">
    <source>
        <dbReference type="ARBA" id="ARBA00023163"/>
    </source>
</evidence>
<gene>
    <name evidence="7" type="ORF">BJ982_001931</name>
</gene>
<dbReference type="InterPro" id="IPR001647">
    <property type="entry name" value="HTH_TetR"/>
</dbReference>
<evidence type="ECO:0000256" key="3">
    <source>
        <dbReference type="ARBA" id="ARBA00023125"/>
    </source>
</evidence>
<dbReference type="Gene3D" id="1.10.357.10">
    <property type="entry name" value="Tetracycline Repressor, domain 2"/>
    <property type="match status" value="1"/>
</dbReference>
<dbReference type="GO" id="GO:0046677">
    <property type="term" value="P:response to antibiotic"/>
    <property type="evidence" value="ECO:0007669"/>
    <property type="project" value="InterPro"/>
</dbReference>
<dbReference type="GO" id="GO:0003700">
    <property type="term" value="F:DNA-binding transcription factor activity"/>
    <property type="evidence" value="ECO:0007669"/>
    <property type="project" value="TreeGrafter"/>
</dbReference>
<comment type="caution">
    <text evidence="7">The sequence shown here is derived from an EMBL/GenBank/DDBJ whole genome shotgun (WGS) entry which is preliminary data.</text>
</comment>
<dbReference type="InterPro" id="IPR003012">
    <property type="entry name" value="Tet_transcr_reg_TetR"/>
</dbReference>
<dbReference type="InterPro" id="IPR036271">
    <property type="entry name" value="Tet_transcr_reg_TetR-rel_C_sf"/>
</dbReference>
<dbReference type="Proteomes" id="UP000542210">
    <property type="component" value="Unassembled WGS sequence"/>
</dbReference>
<dbReference type="Pfam" id="PF02909">
    <property type="entry name" value="TetR_C_1"/>
    <property type="match status" value="1"/>
</dbReference>
<dbReference type="Pfam" id="PF00440">
    <property type="entry name" value="TetR_N"/>
    <property type="match status" value="1"/>
</dbReference>
<keyword evidence="3 5" id="KW-0238">DNA-binding</keyword>
<sequence length="223" mass="24646">MAAEKLTRESVVERALELANEEGVESLTIRRLAGRLGVTPMALYWHFKNKDEMVWALADHLLSSVTADISPDDPWQVRLRGMVEALVAAMREHPSLPDFLATVEAKHDLESFKRATEAALEALTAAGFSVSEGYYISSYLLNGTIALVKYHPGCPAGMSEADEAEARRLRRLHIESLPPDRFPRMIDYGATLACAPDVDHYFAFGVDLLMAGVEDMARRRAAG</sequence>
<organism evidence="7 8">
    <name type="scientific">Sphaerisporangium siamense</name>
    <dbReference type="NCBI Taxonomy" id="795645"/>
    <lineage>
        <taxon>Bacteria</taxon>
        <taxon>Bacillati</taxon>
        <taxon>Actinomycetota</taxon>
        <taxon>Actinomycetes</taxon>
        <taxon>Streptosporangiales</taxon>
        <taxon>Streptosporangiaceae</taxon>
        <taxon>Sphaerisporangium</taxon>
    </lineage>
</organism>
<accession>A0A7W7G8J8</accession>
<dbReference type="InterPro" id="IPR004111">
    <property type="entry name" value="Repressor_TetR_C"/>
</dbReference>
<proteinExistence type="predicted"/>
<protein>
    <submittedName>
        <fullName evidence="7">AcrR family transcriptional regulator</fullName>
    </submittedName>
</protein>
<keyword evidence="4" id="KW-0804">Transcription</keyword>
<evidence type="ECO:0000256" key="2">
    <source>
        <dbReference type="ARBA" id="ARBA00023015"/>
    </source>
</evidence>
<reference evidence="7 8" key="1">
    <citation type="submission" date="2020-08" db="EMBL/GenBank/DDBJ databases">
        <title>Sequencing the genomes of 1000 actinobacteria strains.</title>
        <authorList>
            <person name="Klenk H.-P."/>
        </authorList>
    </citation>
    <scope>NUCLEOTIDE SEQUENCE [LARGE SCALE GENOMIC DNA]</scope>
    <source>
        <strain evidence="7 8">DSM 45784</strain>
    </source>
</reference>